<feature type="domain" description="Response regulatory" evidence="2">
    <location>
        <begin position="15"/>
        <end position="126"/>
    </location>
</feature>
<gene>
    <name evidence="4" type="ORF">GCM10022250_27580</name>
</gene>
<proteinExistence type="predicted"/>
<comment type="caution">
    <text evidence="4">The sequence shown here is derived from an EMBL/GenBank/DDBJ whole genome shotgun (WGS) entry which is preliminary data.</text>
</comment>
<evidence type="ECO:0000259" key="3">
    <source>
        <dbReference type="PROSITE" id="PS50930"/>
    </source>
</evidence>
<dbReference type="SUPFAM" id="SSF52172">
    <property type="entry name" value="CheY-like"/>
    <property type="match status" value="1"/>
</dbReference>
<organism evidence="4 5">
    <name type="scientific">Flavobacterium chungbukense</name>
    <dbReference type="NCBI Taxonomy" id="877464"/>
    <lineage>
        <taxon>Bacteria</taxon>
        <taxon>Pseudomonadati</taxon>
        <taxon>Bacteroidota</taxon>
        <taxon>Flavobacteriia</taxon>
        <taxon>Flavobacteriales</taxon>
        <taxon>Flavobacteriaceae</taxon>
        <taxon>Flavobacterium</taxon>
    </lineage>
</organism>
<protein>
    <submittedName>
        <fullName evidence="4">LytTR family DNA-binding domain-containing protein</fullName>
    </submittedName>
</protein>
<keyword evidence="4" id="KW-0238">DNA-binding</keyword>
<dbReference type="PROSITE" id="PS50930">
    <property type="entry name" value="HTH_LYTTR"/>
    <property type="match status" value="1"/>
</dbReference>
<dbReference type="InterPro" id="IPR011006">
    <property type="entry name" value="CheY-like_superfamily"/>
</dbReference>
<dbReference type="SMART" id="SM00448">
    <property type="entry name" value="REC"/>
    <property type="match status" value="1"/>
</dbReference>
<dbReference type="GO" id="GO:0003677">
    <property type="term" value="F:DNA binding"/>
    <property type="evidence" value="ECO:0007669"/>
    <property type="project" value="UniProtKB-KW"/>
</dbReference>
<name>A0ABP7YBA3_9FLAO</name>
<evidence type="ECO:0000256" key="1">
    <source>
        <dbReference type="PROSITE-ProRule" id="PRU00169"/>
    </source>
</evidence>
<dbReference type="Pfam" id="PF04397">
    <property type="entry name" value="LytTR"/>
    <property type="match status" value="1"/>
</dbReference>
<dbReference type="Gene3D" id="3.40.50.2300">
    <property type="match status" value="1"/>
</dbReference>
<reference evidence="5" key="1">
    <citation type="journal article" date="2019" name="Int. J. Syst. Evol. Microbiol.">
        <title>The Global Catalogue of Microorganisms (GCM) 10K type strain sequencing project: providing services to taxonomists for standard genome sequencing and annotation.</title>
        <authorList>
            <consortium name="The Broad Institute Genomics Platform"/>
            <consortium name="The Broad Institute Genome Sequencing Center for Infectious Disease"/>
            <person name="Wu L."/>
            <person name="Ma J."/>
        </authorList>
    </citation>
    <scope>NUCLEOTIDE SEQUENCE [LARGE SCALE GENOMIC DNA]</scope>
    <source>
        <strain evidence="5">JCM 17386</strain>
    </source>
</reference>
<feature type="domain" description="HTH LytTR-type" evidence="3">
    <location>
        <begin position="160"/>
        <end position="250"/>
    </location>
</feature>
<accession>A0ABP7YBA3</accession>
<evidence type="ECO:0000313" key="4">
    <source>
        <dbReference type="EMBL" id="GAA4133556.1"/>
    </source>
</evidence>
<dbReference type="PANTHER" id="PTHR37299">
    <property type="entry name" value="TRANSCRIPTIONAL REGULATOR-RELATED"/>
    <property type="match status" value="1"/>
</dbReference>
<feature type="modified residue" description="4-aspartylphosphate" evidence="1">
    <location>
        <position position="66"/>
    </location>
</feature>
<dbReference type="PANTHER" id="PTHR37299:SF1">
    <property type="entry name" value="STAGE 0 SPORULATION PROTEIN A HOMOLOG"/>
    <property type="match status" value="1"/>
</dbReference>
<evidence type="ECO:0000259" key="2">
    <source>
        <dbReference type="PROSITE" id="PS50110"/>
    </source>
</evidence>
<dbReference type="Gene3D" id="2.40.50.1020">
    <property type="entry name" value="LytTr DNA-binding domain"/>
    <property type="match status" value="1"/>
</dbReference>
<keyword evidence="5" id="KW-1185">Reference proteome</keyword>
<sequence length="250" mass="28720">MNAETNYKPNSEKMKCVIIDDEPLAVELLQDFVKKVDSLELINSFNNAIDAVSFINQNNVDLIFLDIQMPHFSGIDFLNTIEKKPLVIFTTAYSDYAVEGFNLGAVDYLVKPIPFHRFLKAVVRAQQVLNPVPPQAISENTNTPEIEQDFMFVRAEYENVKLNFADILFIEGLKDYVKIYTTDNKFTLTLISLIKLENLLSSKGFARIHRSYIINIKHVKSIQKNKVLISDKRIPISESYKSTFFEKINL</sequence>
<dbReference type="SMART" id="SM00850">
    <property type="entry name" value="LytTR"/>
    <property type="match status" value="1"/>
</dbReference>
<evidence type="ECO:0000313" key="5">
    <source>
        <dbReference type="Proteomes" id="UP001501333"/>
    </source>
</evidence>
<dbReference type="InterPro" id="IPR007492">
    <property type="entry name" value="LytTR_DNA-bd_dom"/>
</dbReference>
<dbReference type="InterPro" id="IPR046947">
    <property type="entry name" value="LytR-like"/>
</dbReference>
<dbReference type="Pfam" id="PF00072">
    <property type="entry name" value="Response_reg"/>
    <property type="match status" value="1"/>
</dbReference>
<dbReference type="InterPro" id="IPR001789">
    <property type="entry name" value="Sig_transdc_resp-reg_receiver"/>
</dbReference>
<dbReference type="EMBL" id="BAABAO010000010">
    <property type="protein sequence ID" value="GAA4133556.1"/>
    <property type="molecule type" value="Genomic_DNA"/>
</dbReference>
<dbReference type="PROSITE" id="PS50110">
    <property type="entry name" value="RESPONSE_REGULATORY"/>
    <property type="match status" value="1"/>
</dbReference>
<dbReference type="Proteomes" id="UP001501333">
    <property type="component" value="Unassembled WGS sequence"/>
</dbReference>
<keyword evidence="1" id="KW-0597">Phosphoprotein</keyword>